<comment type="caution">
    <text evidence="3">The sequence shown here is derived from an EMBL/GenBank/DDBJ whole genome shotgun (WGS) entry which is preliminary data.</text>
</comment>
<dbReference type="Pfam" id="PF00248">
    <property type="entry name" value="Aldo_ket_red"/>
    <property type="match status" value="1"/>
</dbReference>
<dbReference type="Gene3D" id="3.20.20.100">
    <property type="entry name" value="NADP-dependent oxidoreductase domain"/>
    <property type="match status" value="1"/>
</dbReference>
<dbReference type="Proteomes" id="UP000325957">
    <property type="component" value="Unassembled WGS sequence"/>
</dbReference>
<gene>
    <name evidence="3" type="ORF">FCK90_14925</name>
</gene>
<dbReference type="InterPro" id="IPR020471">
    <property type="entry name" value="AKR"/>
</dbReference>
<dbReference type="PANTHER" id="PTHR43364">
    <property type="entry name" value="NADH-SPECIFIC METHYLGLYOXAL REDUCTASE-RELATED"/>
    <property type="match status" value="1"/>
</dbReference>
<dbReference type="PRINTS" id="PR00069">
    <property type="entry name" value="ALDKETRDTASE"/>
</dbReference>
<accession>A0A5J5KTU8</accession>
<evidence type="ECO:0000313" key="3">
    <source>
        <dbReference type="EMBL" id="KAA9392932.1"/>
    </source>
</evidence>
<dbReference type="EMBL" id="SZWF01000039">
    <property type="protein sequence ID" value="KAA9392932.1"/>
    <property type="molecule type" value="Genomic_DNA"/>
</dbReference>
<proteinExistence type="predicted"/>
<dbReference type="GO" id="GO:0005829">
    <property type="term" value="C:cytosol"/>
    <property type="evidence" value="ECO:0007669"/>
    <property type="project" value="TreeGrafter"/>
</dbReference>
<dbReference type="GO" id="GO:0016491">
    <property type="term" value="F:oxidoreductase activity"/>
    <property type="evidence" value="ECO:0007669"/>
    <property type="project" value="UniProtKB-KW"/>
</dbReference>
<name>A0A5J5KTU8_9MICC</name>
<dbReference type="SUPFAM" id="SSF51430">
    <property type="entry name" value="NAD(P)-linked oxidoreductase"/>
    <property type="match status" value="1"/>
</dbReference>
<evidence type="ECO:0000259" key="2">
    <source>
        <dbReference type="Pfam" id="PF00248"/>
    </source>
</evidence>
<dbReference type="RefSeq" id="WP_158035100.1">
    <property type="nucleotide sequence ID" value="NZ_ML708638.1"/>
</dbReference>
<feature type="domain" description="NADP-dependent oxidoreductase" evidence="2">
    <location>
        <begin position="17"/>
        <end position="312"/>
    </location>
</feature>
<dbReference type="InterPro" id="IPR050523">
    <property type="entry name" value="AKR_Detox_Biosynth"/>
</dbReference>
<keyword evidence="1" id="KW-0560">Oxidoreductase</keyword>
<evidence type="ECO:0000313" key="4">
    <source>
        <dbReference type="Proteomes" id="UP000325957"/>
    </source>
</evidence>
<evidence type="ECO:0000256" key="1">
    <source>
        <dbReference type="ARBA" id="ARBA00023002"/>
    </source>
</evidence>
<organism evidence="3 4">
    <name type="scientific">Kocuria coralli</name>
    <dbReference type="NCBI Taxonomy" id="1461025"/>
    <lineage>
        <taxon>Bacteria</taxon>
        <taxon>Bacillati</taxon>
        <taxon>Actinomycetota</taxon>
        <taxon>Actinomycetes</taxon>
        <taxon>Micrococcales</taxon>
        <taxon>Micrococcaceae</taxon>
        <taxon>Kocuria</taxon>
    </lineage>
</organism>
<dbReference type="InterPro" id="IPR036812">
    <property type="entry name" value="NAD(P)_OxRdtase_dom_sf"/>
</dbReference>
<dbReference type="InterPro" id="IPR023210">
    <property type="entry name" value="NADP_OxRdtase_dom"/>
</dbReference>
<dbReference type="PANTHER" id="PTHR43364:SF4">
    <property type="entry name" value="NAD(P)-LINKED OXIDOREDUCTASE SUPERFAMILY PROTEIN"/>
    <property type="match status" value="1"/>
</dbReference>
<dbReference type="OrthoDB" id="9768793at2"/>
<sequence>MDSATIPGIEARTSRFVLGTMTFGDTVDRETSAEMVRTAVDAGVTVIDTANGYAGGETERILGGILPGYDDLVLCTKAGMPHPDAGDHAPLSREGLRKSLGGSLGRLGRDNIDLFYLHQPDRATPIEETLETLAEFLDDGTITAWGVSNYAAWQIADLDAAARALEIPGPAVAQQLYNLVARRIEDEYAEYAVSHGLSTMVYNPLGGGLLTGRHSFEGGPGEHGRFAGSRLAAMYTERYWNEDLFRAIGRLQEIAEEAGLPLIELALRWLVSQPVTDSLLLGGSKPSQLLSNLEALARGPLPEDVLTACDEAGAALRGPMPAYNR</sequence>
<dbReference type="AlphaFoldDB" id="A0A5J5KTU8"/>
<protein>
    <submittedName>
        <fullName evidence="3">Aldo/keto reductase</fullName>
    </submittedName>
</protein>
<reference evidence="3 4" key="1">
    <citation type="submission" date="2019-05" db="EMBL/GenBank/DDBJ databases">
        <title>Kocuria coralli sp. nov., a novel actinobacterium isolated from coral reef seawater.</title>
        <authorList>
            <person name="Li J."/>
        </authorList>
    </citation>
    <scope>NUCLEOTIDE SEQUENCE [LARGE SCALE GENOMIC DNA]</scope>
    <source>
        <strain evidence="3 4">SCSIO 13007</strain>
    </source>
</reference>
<keyword evidence="4" id="KW-1185">Reference proteome</keyword>